<reference evidence="4" key="1">
    <citation type="submission" date="2020-07" db="EMBL/GenBank/DDBJ databases">
        <title>The High-quality genome of the commercially important snow crab, Chionoecetes opilio.</title>
        <authorList>
            <person name="Jeong J.-H."/>
            <person name="Ryu S."/>
        </authorList>
    </citation>
    <scope>NUCLEOTIDE SEQUENCE</scope>
    <source>
        <strain evidence="4">MADBK_172401_WGS</strain>
        <tissue evidence="4">Digestive gland</tissue>
    </source>
</reference>
<name>A0A8J5D1R6_CHIOP</name>
<protein>
    <submittedName>
        <fullName evidence="4">Matrix metalloproteinase-21</fullName>
    </submittedName>
</protein>
<dbReference type="InterPro" id="IPR036366">
    <property type="entry name" value="PGBDSf"/>
</dbReference>
<sequence length="488" mass="55060">MGLGLAVWWAAALVGAVSSAGRAWQPTRLEKAAQPRSPSQDTPIPGVPPRVTSEAPKEASRAMRSTKDKEDIDEQKVKEELIHSEELLEKYGYLDCVPPGSEANTHLHRLLLYRRRHLAGPGLDKFDIRTKPSSKRTSLKDLHSSHKSDDNKSLEKMSSRTKTEVVDDKQVLPSTLKKPKETLVHPETLQRGTVTVWDPFTGGLHHLPVCSRTQIEKAVKKFQEVYHVGNGGTLDSPTMGLLSRPRCGNPDSMMEEPEVEQGLQVSRSSRPRRRALQENSASQHDRDVRNVNITEIQTTSHETDMEQIHEMPDQEMLMQVAVELRKATETRHPKPDSHLEWEPHPQEALKRRKRWLEDLRARYTSGEEDVRLASLTPDPAVANTTAPQHHEHHRDKRSLFTYLGQRIKGKLIRWRLVTAGYSSQLDVGAQRASLALAFRMWSEVIPPVFLEQSAATAVDISIGFGKSKSRCVGIIVLQSYSYNIQMLV</sequence>
<keyword evidence="1" id="KW-0482">Metalloprotease</keyword>
<dbReference type="GO" id="GO:0004222">
    <property type="term" value="F:metalloendopeptidase activity"/>
    <property type="evidence" value="ECO:0007669"/>
    <property type="project" value="TreeGrafter"/>
</dbReference>
<dbReference type="Proteomes" id="UP000770661">
    <property type="component" value="Unassembled WGS sequence"/>
</dbReference>
<dbReference type="EMBL" id="JACEEZ010005637">
    <property type="protein sequence ID" value="KAG0725430.1"/>
    <property type="molecule type" value="Genomic_DNA"/>
</dbReference>
<dbReference type="SUPFAM" id="SSF55486">
    <property type="entry name" value="Metalloproteases ('zincins'), catalytic domain"/>
    <property type="match status" value="1"/>
</dbReference>
<feature type="signal peptide" evidence="3">
    <location>
        <begin position="1"/>
        <end position="19"/>
    </location>
</feature>
<dbReference type="Gene3D" id="1.10.101.10">
    <property type="entry name" value="PGBD-like superfamily/PGBD"/>
    <property type="match status" value="1"/>
</dbReference>
<feature type="region of interest" description="Disordered" evidence="2">
    <location>
        <begin position="236"/>
        <end position="291"/>
    </location>
</feature>
<dbReference type="GO" id="GO:0030198">
    <property type="term" value="P:extracellular matrix organization"/>
    <property type="evidence" value="ECO:0007669"/>
    <property type="project" value="TreeGrafter"/>
</dbReference>
<keyword evidence="5" id="KW-1185">Reference proteome</keyword>
<comment type="caution">
    <text evidence="4">The sequence shown here is derived from an EMBL/GenBank/DDBJ whole genome shotgun (WGS) entry which is preliminary data.</text>
</comment>
<feature type="chain" id="PRO_5035246680" evidence="3">
    <location>
        <begin position="20"/>
        <end position="488"/>
    </location>
</feature>
<feature type="region of interest" description="Disordered" evidence="2">
    <location>
        <begin position="29"/>
        <end position="75"/>
    </location>
</feature>
<evidence type="ECO:0000256" key="2">
    <source>
        <dbReference type="SAM" id="MobiDB-lite"/>
    </source>
</evidence>
<evidence type="ECO:0000256" key="3">
    <source>
        <dbReference type="SAM" id="SignalP"/>
    </source>
</evidence>
<evidence type="ECO:0000313" key="4">
    <source>
        <dbReference type="EMBL" id="KAG0725430.1"/>
    </source>
</evidence>
<accession>A0A8J5D1R6</accession>
<dbReference type="SUPFAM" id="SSF47090">
    <property type="entry name" value="PGBD-like"/>
    <property type="match status" value="1"/>
</dbReference>
<dbReference type="Gene3D" id="3.40.390.10">
    <property type="entry name" value="Collagenase (Catalytic Domain)"/>
    <property type="match status" value="1"/>
</dbReference>
<organism evidence="4 5">
    <name type="scientific">Chionoecetes opilio</name>
    <name type="common">Atlantic snow crab</name>
    <name type="synonym">Cancer opilio</name>
    <dbReference type="NCBI Taxonomy" id="41210"/>
    <lineage>
        <taxon>Eukaryota</taxon>
        <taxon>Metazoa</taxon>
        <taxon>Ecdysozoa</taxon>
        <taxon>Arthropoda</taxon>
        <taxon>Crustacea</taxon>
        <taxon>Multicrustacea</taxon>
        <taxon>Malacostraca</taxon>
        <taxon>Eumalacostraca</taxon>
        <taxon>Eucarida</taxon>
        <taxon>Decapoda</taxon>
        <taxon>Pleocyemata</taxon>
        <taxon>Brachyura</taxon>
        <taxon>Eubrachyura</taxon>
        <taxon>Majoidea</taxon>
        <taxon>Majidae</taxon>
        <taxon>Chionoecetes</taxon>
    </lineage>
</organism>
<feature type="compositionally biased region" description="Basic and acidic residues" evidence="2">
    <location>
        <begin position="55"/>
        <end position="75"/>
    </location>
</feature>
<evidence type="ECO:0000256" key="1">
    <source>
        <dbReference type="ARBA" id="ARBA00023049"/>
    </source>
</evidence>
<dbReference type="InterPro" id="IPR024079">
    <property type="entry name" value="MetalloPept_cat_dom_sf"/>
</dbReference>
<dbReference type="PANTHER" id="PTHR10201">
    <property type="entry name" value="MATRIX METALLOPROTEINASE"/>
    <property type="match status" value="1"/>
</dbReference>
<gene>
    <name evidence="4" type="primary">mmp21</name>
    <name evidence="4" type="ORF">GWK47_004694</name>
</gene>
<dbReference type="AlphaFoldDB" id="A0A8J5D1R6"/>
<feature type="region of interest" description="Disordered" evidence="2">
    <location>
        <begin position="124"/>
        <end position="172"/>
    </location>
</feature>
<dbReference type="PANTHER" id="PTHR10201:SF323">
    <property type="entry name" value="MATRIX METALLOPROTEINASE-21"/>
    <property type="match status" value="1"/>
</dbReference>
<keyword evidence="3" id="KW-0732">Signal</keyword>
<evidence type="ECO:0000313" key="5">
    <source>
        <dbReference type="Proteomes" id="UP000770661"/>
    </source>
</evidence>
<dbReference type="OrthoDB" id="6360692at2759"/>
<keyword evidence="1" id="KW-0645">Protease</keyword>
<dbReference type="InterPro" id="IPR036365">
    <property type="entry name" value="PGBD-like_sf"/>
</dbReference>
<proteinExistence type="predicted"/>
<dbReference type="GO" id="GO:0030574">
    <property type="term" value="P:collagen catabolic process"/>
    <property type="evidence" value="ECO:0007669"/>
    <property type="project" value="TreeGrafter"/>
</dbReference>
<feature type="compositionally biased region" description="Basic and acidic residues" evidence="2">
    <location>
        <begin position="138"/>
        <end position="170"/>
    </location>
</feature>
<keyword evidence="1" id="KW-0378">Hydrolase</keyword>